<keyword evidence="2" id="KW-0472">Membrane</keyword>
<reference evidence="3 4" key="1">
    <citation type="submission" date="2022-07" db="EMBL/GenBank/DDBJ databases">
        <title>Degradation activity of malathion, p-nitrophenol and potential low-temperature adaptation strategy of Rhodococcus sp. FXJ9.536.</title>
        <authorList>
            <person name="Huang J."/>
            <person name="Huang Y."/>
        </authorList>
    </citation>
    <scope>NUCLEOTIDE SEQUENCE [LARGE SCALE GENOMIC DNA]</scope>
    <source>
        <strain evidence="3 4">FXJ9.536</strain>
    </source>
</reference>
<protein>
    <submittedName>
        <fullName evidence="3">Uncharacterized protein</fullName>
    </submittedName>
</protein>
<comment type="caution">
    <text evidence="3">The sequence shown here is derived from an EMBL/GenBank/DDBJ whole genome shotgun (WGS) entry which is preliminary data.</text>
</comment>
<evidence type="ECO:0000313" key="3">
    <source>
        <dbReference type="EMBL" id="MCQ4120853.1"/>
    </source>
</evidence>
<dbReference type="Proteomes" id="UP001524501">
    <property type="component" value="Unassembled WGS sequence"/>
</dbReference>
<evidence type="ECO:0000313" key="4">
    <source>
        <dbReference type="Proteomes" id="UP001524501"/>
    </source>
</evidence>
<name>A0ABT1QGN6_9NOCA</name>
<keyword evidence="2" id="KW-0812">Transmembrane</keyword>
<organism evidence="3 4">
    <name type="scientific">Rhodococcus tibetensis</name>
    <dbReference type="NCBI Taxonomy" id="2965064"/>
    <lineage>
        <taxon>Bacteria</taxon>
        <taxon>Bacillati</taxon>
        <taxon>Actinomycetota</taxon>
        <taxon>Actinomycetes</taxon>
        <taxon>Mycobacteriales</taxon>
        <taxon>Nocardiaceae</taxon>
        <taxon>Rhodococcus</taxon>
    </lineage>
</organism>
<evidence type="ECO:0000256" key="2">
    <source>
        <dbReference type="SAM" id="Phobius"/>
    </source>
</evidence>
<proteinExistence type="predicted"/>
<feature type="region of interest" description="Disordered" evidence="1">
    <location>
        <begin position="1"/>
        <end position="24"/>
    </location>
</feature>
<gene>
    <name evidence="3" type="ORF">NOF53_17035</name>
</gene>
<accession>A0ABT1QGN6</accession>
<keyword evidence="2" id="KW-1133">Transmembrane helix</keyword>
<keyword evidence="4" id="KW-1185">Reference proteome</keyword>
<dbReference type="EMBL" id="JANFQF010000013">
    <property type="protein sequence ID" value="MCQ4120853.1"/>
    <property type="molecule type" value="Genomic_DNA"/>
</dbReference>
<feature type="transmembrane region" description="Helical" evidence="2">
    <location>
        <begin position="43"/>
        <end position="71"/>
    </location>
</feature>
<evidence type="ECO:0000256" key="1">
    <source>
        <dbReference type="SAM" id="MobiDB-lite"/>
    </source>
</evidence>
<dbReference type="RefSeq" id="WP_255970804.1">
    <property type="nucleotide sequence ID" value="NZ_JANFQF010000013.1"/>
</dbReference>
<sequence>MTPTFTLERADRSFTTSAHNPTGHDAWSPVVPLIAVAAAAPTAAFAAVVAHSVTTGALIALLMFAAVVLAARMI</sequence>